<feature type="domain" description="Cyclic nucleotide-binding" evidence="2">
    <location>
        <begin position="717"/>
        <end position="741"/>
    </location>
</feature>
<accession>A0A0D2M5Q3</accession>
<feature type="region of interest" description="Disordered" evidence="1">
    <location>
        <begin position="568"/>
        <end position="613"/>
    </location>
</feature>
<evidence type="ECO:0000313" key="3">
    <source>
        <dbReference type="EMBL" id="KIY98789.1"/>
    </source>
</evidence>
<feature type="compositionally biased region" description="Low complexity" evidence="1">
    <location>
        <begin position="315"/>
        <end position="331"/>
    </location>
</feature>
<evidence type="ECO:0000313" key="4">
    <source>
        <dbReference type="Proteomes" id="UP000054498"/>
    </source>
</evidence>
<dbReference type="GeneID" id="25742047"/>
<dbReference type="SUPFAM" id="SSF51206">
    <property type="entry name" value="cAMP-binding domain-like"/>
    <property type="match status" value="2"/>
</dbReference>
<dbReference type="InterPro" id="IPR014710">
    <property type="entry name" value="RmlC-like_jellyroll"/>
</dbReference>
<evidence type="ECO:0000256" key="1">
    <source>
        <dbReference type="SAM" id="MobiDB-lite"/>
    </source>
</evidence>
<name>A0A0D2M5Q3_9CHLO</name>
<dbReference type="InterPro" id="IPR018490">
    <property type="entry name" value="cNMP-bd_dom_sf"/>
</dbReference>
<dbReference type="PANTHER" id="PTHR23011">
    <property type="entry name" value="CYCLIC NUCLEOTIDE-BINDING DOMAIN CONTAINING PROTEIN"/>
    <property type="match status" value="1"/>
</dbReference>
<feature type="region of interest" description="Disordered" evidence="1">
    <location>
        <begin position="672"/>
        <end position="698"/>
    </location>
</feature>
<dbReference type="PROSITE" id="PS00888">
    <property type="entry name" value="CNMP_BINDING_1"/>
    <property type="match status" value="1"/>
</dbReference>
<dbReference type="AlphaFoldDB" id="A0A0D2M5Q3"/>
<feature type="region of interest" description="Disordered" evidence="1">
    <location>
        <begin position="239"/>
        <end position="284"/>
    </location>
</feature>
<dbReference type="RefSeq" id="XP_013897809.1">
    <property type="nucleotide sequence ID" value="XM_014042355.1"/>
</dbReference>
<dbReference type="OrthoDB" id="2021138at2759"/>
<dbReference type="Proteomes" id="UP000054498">
    <property type="component" value="Unassembled WGS sequence"/>
</dbReference>
<feature type="domain" description="Cyclic nucleotide-binding" evidence="2">
    <location>
        <begin position="189"/>
        <end position="233"/>
    </location>
</feature>
<evidence type="ECO:0000259" key="2">
    <source>
        <dbReference type="PROSITE" id="PS50042"/>
    </source>
</evidence>
<sequence length="1130" mass="112731">MQERQQQLMIQGLANAGTRRGTWDSPAVADAAADGGMGPASDAAETAGSTFLLPIMEVPPTPRRTTGVAPSPRVSWLSEGDTFGEAALLDPSRRRGCTVVAGGGGVQLATLDRAAWDRLPTAALCAGAAAADVGAPPRDAAAAGAAAAAAVVQQAVLAAACRRALAAPPGQRAADDVEALAVLFGGIQALSRLPEGVRLRLARTCAAVSAPAGAAVCRQGDRGEAMYVVLNGSCSERARAEPGDEAAPAPQAATAPGVAPVPAPAAPGAPRPPLRAGGGRRGATWEEAAFTEEERARLEVVKAELLAGQQHRGEPPTSSRPGGPGAAAAPGERAAGICEKDSLYWTAKYVRDACASAAACAGAGGESDPASWREVGGLPPLAAVAAAKWRQAVRDGQARHLAERRVAEDGEAEARVMRGMEQLLGRGAARAWAEARRSAGGAGPATQRPVAAAAAPAAPGAASTADRDTAGAACSTAIDGATAAAIVDAAQNPDCGLEIGDTASPLASAARREISPFLLAAELAARSTLQGVLADVAAAAARRGLPRRLGRQASLKITRELNRRVVGGASRKGFGSKARPDGLPTGGGPDDAPPRDGGDAGRGTTDAEDEGRQLRRSCDAATDLRAGLAGLAASDWNSSWDGSEAASLMGSIDLERSCLAGAEQASWCRLGRADSGGERSDGGSDDDDDGGASSGAGSGVKLAEELGRRFGAVRRVIGPGECFGELALLQRRCMRPSTVVALDPSLRLLAPPCGAPALRGVASDSDGECHSAAFAPRGAGPRGCVELLRIGRSTFDSAVRALQLQELEDLLSALAAAGPLGALPREQLTALAVFCRPAAAAPGDVIAARGGRAAALIVLIEGAVRLLDGPPPPAAPAMAAMAAAGGDGPQGSPGGGAAYGRRATADQLGTRAFGTAAAGAAPRALMRNASLPGARARRRATAEGGGGGGAAVLGLGAGCVLAELGPGAILGENILGEDPDEDPYESDAPPGAAPFAPLHAATAVAACPCRLLLIAPEDLRRFGRQLRAPLAAASARRREFLAARRQLLDGTRAGLEAAAADLRRQAGLQSSGVRGGGGPAGGAASADAGLAATWEAREGGAADGLTPTTLGGGFVTSFAAKRRADVGGRC</sequence>
<protein>
    <recommendedName>
        <fullName evidence="2">Cyclic nucleotide-binding domain-containing protein</fullName>
    </recommendedName>
</protein>
<feature type="compositionally biased region" description="Basic and acidic residues" evidence="1">
    <location>
        <begin position="672"/>
        <end position="682"/>
    </location>
</feature>
<dbReference type="InterPro" id="IPR000595">
    <property type="entry name" value="cNMP-bd_dom"/>
</dbReference>
<keyword evidence="4" id="KW-1185">Reference proteome</keyword>
<reference evidence="3 4" key="1">
    <citation type="journal article" date="2013" name="BMC Genomics">
        <title>Reconstruction of the lipid metabolism for the microalga Monoraphidium neglectum from its genome sequence reveals characteristics suitable for biofuel production.</title>
        <authorList>
            <person name="Bogen C."/>
            <person name="Al-Dilaimi A."/>
            <person name="Albersmeier A."/>
            <person name="Wichmann J."/>
            <person name="Grundmann M."/>
            <person name="Rupp O."/>
            <person name="Lauersen K.J."/>
            <person name="Blifernez-Klassen O."/>
            <person name="Kalinowski J."/>
            <person name="Goesmann A."/>
            <person name="Mussgnug J.H."/>
            <person name="Kruse O."/>
        </authorList>
    </citation>
    <scope>NUCLEOTIDE SEQUENCE [LARGE SCALE GENOMIC DNA]</scope>
    <source>
        <strain evidence="3 4">SAG 48.87</strain>
    </source>
</reference>
<feature type="domain" description="Cyclic nucleotide-binding" evidence="2">
    <location>
        <begin position="74"/>
        <end position="119"/>
    </location>
</feature>
<dbReference type="PROSITE" id="PS50042">
    <property type="entry name" value="CNMP_BINDING_3"/>
    <property type="match status" value="3"/>
</dbReference>
<dbReference type="InterPro" id="IPR018488">
    <property type="entry name" value="cNMP-bd_CS"/>
</dbReference>
<feature type="region of interest" description="Disordered" evidence="1">
    <location>
        <begin position="307"/>
        <end position="331"/>
    </location>
</feature>
<dbReference type="Gene3D" id="2.60.120.10">
    <property type="entry name" value="Jelly Rolls"/>
    <property type="match status" value="2"/>
</dbReference>
<proteinExistence type="predicted"/>
<feature type="compositionally biased region" description="Low complexity" evidence="1">
    <location>
        <begin position="245"/>
        <end position="258"/>
    </location>
</feature>
<dbReference type="PANTHER" id="PTHR23011:SF28">
    <property type="entry name" value="CYCLIC NUCLEOTIDE-BINDING DOMAIN CONTAINING PROTEIN"/>
    <property type="match status" value="1"/>
</dbReference>
<organism evidence="3 4">
    <name type="scientific">Monoraphidium neglectum</name>
    <dbReference type="NCBI Taxonomy" id="145388"/>
    <lineage>
        <taxon>Eukaryota</taxon>
        <taxon>Viridiplantae</taxon>
        <taxon>Chlorophyta</taxon>
        <taxon>core chlorophytes</taxon>
        <taxon>Chlorophyceae</taxon>
        <taxon>CS clade</taxon>
        <taxon>Sphaeropleales</taxon>
        <taxon>Selenastraceae</taxon>
        <taxon>Monoraphidium</taxon>
    </lineage>
</organism>
<feature type="region of interest" description="Disordered" evidence="1">
    <location>
        <begin position="435"/>
        <end position="454"/>
    </location>
</feature>
<dbReference type="STRING" id="145388.A0A0D2M5Q3"/>
<feature type="compositionally biased region" description="Pro residues" evidence="1">
    <location>
        <begin position="259"/>
        <end position="273"/>
    </location>
</feature>
<feature type="compositionally biased region" description="Low complexity" evidence="1">
    <location>
        <begin position="444"/>
        <end position="454"/>
    </location>
</feature>
<feature type="region of interest" description="Disordered" evidence="1">
    <location>
        <begin position="17"/>
        <end position="44"/>
    </location>
</feature>
<feature type="compositionally biased region" description="Low complexity" evidence="1">
    <location>
        <begin position="24"/>
        <end position="44"/>
    </location>
</feature>
<gene>
    <name evidence="3" type="ORF">MNEG_9172</name>
</gene>
<dbReference type="EMBL" id="KK102063">
    <property type="protein sequence ID" value="KIY98789.1"/>
    <property type="molecule type" value="Genomic_DNA"/>
</dbReference>
<dbReference type="KEGG" id="mng:MNEG_9172"/>